<organism evidence="6 7">
    <name type="scientific">Flavobacterium aquaticum</name>
    <dbReference type="NCBI Taxonomy" id="1236486"/>
    <lineage>
        <taxon>Bacteria</taxon>
        <taxon>Pseudomonadati</taxon>
        <taxon>Bacteroidota</taxon>
        <taxon>Flavobacteriia</taxon>
        <taxon>Flavobacteriales</taxon>
        <taxon>Flavobacteriaceae</taxon>
        <taxon>Flavobacterium</taxon>
    </lineage>
</organism>
<dbReference type="EMBL" id="QLMI01000006">
    <property type="protein sequence ID" value="RAK20911.1"/>
    <property type="molecule type" value="Genomic_DNA"/>
</dbReference>
<dbReference type="Gene3D" id="2.60.120.200">
    <property type="match status" value="2"/>
</dbReference>
<dbReference type="PANTHER" id="PTHR42535">
    <property type="entry name" value="OOKINETE PROTEIN, PUTATIVE-RELATED"/>
    <property type="match status" value="1"/>
</dbReference>
<feature type="chain" id="PRO_5016322818" evidence="3">
    <location>
        <begin position="20"/>
        <end position="643"/>
    </location>
</feature>
<dbReference type="Pfam" id="PF02018">
    <property type="entry name" value="CBM_4_9"/>
    <property type="match status" value="1"/>
</dbReference>
<protein>
    <submittedName>
        <fullName evidence="6">Putative secreted protein (Por secretion system target)</fullName>
    </submittedName>
</protein>
<dbReference type="AlphaFoldDB" id="A0A327YK78"/>
<evidence type="ECO:0000256" key="2">
    <source>
        <dbReference type="ARBA" id="ARBA00022801"/>
    </source>
</evidence>
<feature type="signal peptide" evidence="3">
    <location>
        <begin position="1"/>
        <end position="19"/>
    </location>
</feature>
<evidence type="ECO:0000256" key="3">
    <source>
        <dbReference type="SAM" id="SignalP"/>
    </source>
</evidence>
<comment type="caution">
    <text evidence="6">The sequence shown here is derived from an EMBL/GenBank/DDBJ whole genome shotgun (WGS) entry which is preliminary data.</text>
</comment>
<dbReference type="Gene3D" id="2.60.120.260">
    <property type="entry name" value="Galactose-binding domain-like"/>
    <property type="match status" value="1"/>
</dbReference>
<evidence type="ECO:0000259" key="5">
    <source>
        <dbReference type="Pfam" id="PF18962"/>
    </source>
</evidence>
<dbReference type="InterPro" id="IPR026444">
    <property type="entry name" value="Secre_tail"/>
</dbReference>
<evidence type="ECO:0000256" key="1">
    <source>
        <dbReference type="ARBA" id="ARBA00022729"/>
    </source>
</evidence>
<dbReference type="PANTHER" id="PTHR42535:SF2">
    <property type="entry name" value="CHROMOSOME UNDETERMINED SCAFFOLD_146, WHOLE GENOME SHOTGUN SEQUENCE"/>
    <property type="match status" value="1"/>
</dbReference>
<keyword evidence="1 3" id="KW-0732">Signal</keyword>
<dbReference type="RefSeq" id="WP_111567312.1">
    <property type="nucleotide sequence ID" value="NZ_QLMI01000006.1"/>
</dbReference>
<gene>
    <name evidence="6" type="ORF">B0I03_10619</name>
</gene>
<name>A0A327YK78_9FLAO</name>
<feature type="domain" description="CBM-cenC" evidence="4">
    <location>
        <begin position="20"/>
        <end position="130"/>
    </location>
</feature>
<sequence>MKTKLFSFLFFLTCAFTFSQITLNESFESGLPAGWSNSNYSVTTAASCSGSQSLTASLFTSGSNANLQTTSYISNGNAITFSYGYKAQSSSTGYLIARLYYEVNNTNTWTQVNTSDVFSTNCQTLSATLAAGVVPAGTPIRFRAQINFIVSGGVVYIDNVQATQAISANSSTEYNFDGTYVNTAGSNPFIPTVYTSFTTDRNGNANRALNITSNSGVSATIPGLPYGNSARTISFWAKLNMIQTPYNMTFSYGQGSMNNAIGGSFNSTTVDYFGYANNLSASSSSNASTWYHFAYVYDGTTAKIYKNGVLLSSQAKSWNTLNNNDLFKLGVGVGGELNFVGAIDDLKIYNYALNDSQISSLYANNALMGNSLVYQFNFDNSYFDITGNKNFATTGAFTVDRNGNPNNALRFTNTGTTVNLENLPVGNSSRSISIWLKMQYYWGDNYLFGYGTQSANQYYGFSLTSSQINNYAWANDLTSATSIPLNTWKHLVVTFNSVTDVASIYLDGVLITSAVKSAWNTANNTTFNLSSGSFEGTVDDLKIYNYELSPTEISNLYNHNVLSSSDFSQNNFEVKLYPNPVRDILNIESENDIQSVEIYNIQGQRVLSSNQNQINVSDLASGMYLVRIQDIDNNMATKKIAIK</sequence>
<reference evidence="6 7" key="1">
    <citation type="submission" date="2018-06" db="EMBL/GenBank/DDBJ databases">
        <title>Genomic Encyclopedia of Type Strains, Phase III (KMG-III): the genomes of soil and plant-associated and newly described type strains.</title>
        <authorList>
            <person name="Whitman W."/>
        </authorList>
    </citation>
    <scope>NUCLEOTIDE SEQUENCE [LARGE SCALE GENOMIC DNA]</scope>
    <source>
        <strain evidence="6 7">CGMCC 1.12398</strain>
    </source>
</reference>
<dbReference type="GO" id="GO:0005975">
    <property type="term" value="P:carbohydrate metabolic process"/>
    <property type="evidence" value="ECO:0007669"/>
    <property type="project" value="UniProtKB-ARBA"/>
</dbReference>
<accession>A0A327YK78</accession>
<dbReference type="GO" id="GO:0004553">
    <property type="term" value="F:hydrolase activity, hydrolyzing O-glycosyl compounds"/>
    <property type="evidence" value="ECO:0007669"/>
    <property type="project" value="UniProtKB-ARBA"/>
</dbReference>
<evidence type="ECO:0000313" key="7">
    <source>
        <dbReference type="Proteomes" id="UP000249620"/>
    </source>
</evidence>
<dbReference type="Pfam" id="PF13385">
    <property type="entry name" value="Laminin_G_3"/>
    <property type="match status" value="2"/>
</dbReference>
<feature type="domain" description="Secretion system C-terminal sorting" evidence="5">
    <location>
        <begin position="576"/>
        <end position="642"/>
    </location>
</feature>
<dbReference type="OrthoDB" id="1281073at2"/>
<proteinExistence type="predicted"/>
<keyword evidence="7" id="KW-1185">Reference proteome</keyword>
<dbReference type="NCBIfam" id="TIGR04183">
    <property type="entry name" value="Por_Secre_tail"/>
    <property type="match status" value="1"/>
</dbReference>
<dbReference type="InterPro" id="IPR013320">
    <property type="entry name" value="ConA-like_dom_sf"/>
</dbReference>
<evidence type="ECO:0000259" key="4">
    <source>
        <dbReference type="Pfam" id="PF02018"/>
    </source>
</evidence>
<keyword evidence="2" id="KW-0378">Hydrolase</keyword>
<evidence type="ECO:0000313" key="6">
    <source>
        <dbReference type="EMBL" id="RAK20911.1"/>
    </source>
</evidence>
<dbReference type="InterPro" id="IPR003305">
    <property type="entry name" value="CenC_carb-bd"/>
</dbReference>
<dbReference type="SUPFAM" id="SSF49899">
    <property type="entry name" value="Concanavalin A-like lectins/glucanases"/>
    <property type="match status" value="2"/>
</dbReference>
<dbReference type="Proteomes" id="UP000249620">
    <property type="component" value="Unassembled WGS sequence"/>
</dbReference>
<dbReference type="Pfam" id="PF18962">
    <property type="entry name" value="Por_Secre_tail"/>
    <property type="match status" value="1"/>
</dbReference>